<reference evidence="3" key="1">
    <citation type="journal article" date="2019" name="Int. J. Syst. Evol. Microbiol.">
        <title>The Global Catalogue of Microorganisms (GCM) 10K type strain sequencing project: providing services to taxonomists for standard genome sequencing and annotation.</title>
        <authorList>
            <consortium name="The Broad Institute Genomics Platform"/>
            <consortium name="The Broad Institute Genome Sequencing Center for Infectious Disease"/>
            <person name="Wu L."/>
            <person name="Ma J."/>
        </authorList>
    </citation>
    <scope>NUCLEOTIDE SEQUENCE [LARGE SCALE GENOMIC DNA]</scope>
    <source>
        <strain evidence="3">JCM 15309</strain>
    </source>
</reference>
<dbReference type="PANTHER" id="PTHR43433">
    <property type="entry name" value="HYDROLASE, ALPHA/BETA FOLD FAMILY PROTEIN"/>
    <property type="match status" value="1"/>
</dbReference>
<protein>
    <submittedName>
        <fullName evidence="2">Alpha/beta hydrolase</fullName>
    </submittedName>
</protein>
<dbReference type="InterPro" id="IPR050471">
    <property type="entry name" value="AB_hydrolase"/>
</dbReference>
<keyword evidence="2" id="KW-0378">Hydrolase</keyword>
<dbReference type="InterPro" id="IPR000073">
    <property type="entry name" value="AB_hydrolase_1"/>
</dbReference>
<dbReference type="Pfam" id="PF00561">
    <property type="entry name" value="Abhydrolase_1"/>
    <property type="match status" value="1"/>
</dbReference>
<comment type="caution">
    <text evidence="2">The sequence shown here is derived from an EMBL/GenBank/DDBJ whole genome shotgun (WGS) entry which is preliminary data.</text>
</comment>
<feature type="domain" description="AB hydrolase-1" evidence="1">
    <location>
        <begin position="31"/>
        <end position="278"/>
    </location>
</feature>
<evidence type="ECO:0000313" key="3">
    <source>
        <dbReference type="Proteomes" id="UP001500571"/>
    </source>
</evidence>
<dbReference type="SUPFAM" id="SSF53474">
    <property type="entry name" value="alpha/beta-Hydrolases"/>
    <property type="match status" value="1"/>
</dbReference>
<evidence type="ECO:0000313" key="2">
    <source>
        <dbReference type="EMBL" id="GAA1971189.1"/>
    </source>
</evidence>
<keyword evidence="3" id="KW-1185">Reference proteome</keyword>
<organism evidence="2 3">
    <name type="scientific">Nocardioides panacihumi</name>
    <dbReference type="NCBI Taxonomy" id="400774"/>
    <lineage>
        <taxon>Bacteria</taxon>
        <taxon>Bacillati</taxon>
        <taxon>Actinomycetota</taxon>
        <taxon>Actinomycetes</taxon>
        <taxon>Propionibacteriales</taxon>
        <taxon>Nocardioidaceae</taxon>
        <taxon>Nocardioides</taxon>
    </lineage>
</organism>
<name>A0ABP5D021_9ACTN</name>
<dbReference type="GO" id="GO:0016787">
    <property type="term" value="F:hydrolase activity"/>
    <property type="evidence" value="ECO:0007669"/>
    <property type="project" value="UniProtKB-KW"/>
</dbReference>
<dbReference type="PANTHER" id="PTHR43433:SF5">
    <property type="entry name" value="AB HYDROLASE-1 DOMAIN-CONTAINING PROTEIN"/>
    <property type="match status" value="1"/>
</dbReference>
<dbReference type="Gene3D" id="3.40.50.1820">
    <property type="entry name" value="alpha/beta hydrolase"/>
    <property type="match status" value="1"/>
</dbReference>
<sequence length="299" mass="32480">MVATVSPEQFAHVADGVDLCYQTFGSPDADPLLLVMGLGGPMTWWDARLCRMLADEGFYVIRFDNRDVGRSSRVDGPVSWGRLTRAFLGLRVRTAYTLDDMARDALGLLDGLGIEAAHVWGVSMGGMIAQTMAVAHPERVLTLTSMMSTTGARSVGFQHPSLLPTFLSRSGDRDGYIEASVRTWRIIGSPGYPATEDDVRRRAAETFDRGVSAAATGRQMLAVLTQPNRTRDLGRVTVPTLVVHGLSDKMVHVSGGRATSLAIPRSELLLIDGLGHDIPEGLWPSLVRAVRRNADRARP</sequence>
<accession>A0ABP5D021</accession>
<evidence type="ECO:0000259" key="1">
    <source>
        <dbReference type="Pfam" id="PF00561"/>
    </source>
</evidence>
<dbReference type="InterPro" id="IPR029058">
    <property type="entry name" value="AB_hydrolase_fold"/>
</dbReference>
<dbReference type="EMBL" id="BAAAPB010000004">
    <property type="protein sequence ID" value="GAA1971189.1"/>
    <property type="molecule type" value="Genomic_DNA"/>
</dbReference>
<proteinExistence type="predicted"/>
<dbReference type="RefSeq" id="WP_344047031.1">
    <property type="nucleotide sequence ID" value="NZ_BAAAPB010000004.1"/>
</dbReference>
<dbReference type="Proteomes" id="UP001500571">
    <property type="component" value="Unassembled WGS sequence"/>
</dbReference>
<gene>
    <name evidence="2" type="ORF">GCM10009798_34970</name>
</gene>